<dbReference type="AlphaFoldDB" id="A0A327JI87"/>
<sequence length="247" mass="26940">MPVGAGATGRSGNNADIVFRYLRGRIEDGTLSAGDRLPPERDLAALLGMSRPLLREALRALEMIGVVAIRHGSGTVLCRPDASSLAEFFTFALLQDVPVTEDVMEARIAVECQAGRLACERATISDITALRAAVEEIERTIDDPEAGAHADHAFHSGLVSAAHSPVLTALYSTLADLLQRNHVDRRRSIPATEAFRAYVVDDHRRILTTLVERKAKNVDAVLRRHFAIGNEFRDAAARQEILGLWSV</sequence>
<comment type="caution">
    <text evidence="5">The sequence shown here is derived from an EMBL/GenBank/DDBJ whole genome shotgun (WGS) entry which is preliminary data.</text>
</comment>
<evidence type="ECO:0000256" key="1">
    <source>
        <dbReference type="ARBA" id="ARBA00023015"/>
    </source>
</evidence>
<evidence type="ECO:0000313" key="5">
    <source>
        <dbReference type="EMBL" id="RAI25426.1"/>
    </source>
</evidence>
<dbReference type="Pfam" id="PF07729">
    <property type="entry name" value="FCD"/>
    <property type="match status" value="1"/>
</dbReference>
<dbReference type="InterPro" id="IPR011711">
    <property type="entry name" value="GntR_C"/>
</dbReference>
<dbReference type="InterPro" id="IPR036390">
    <property type="entry name" value="WH_DNA-bd_sf"/>
</dbReference>
<dbReference type="PANTHER" id="PTHR43537">
    <property type="entry name" value="TRANSCRIPTIONAL REGULATOR, GNTR FAMILY"/>
    <property type="match status" value="1"/>
</dbReference>
<dbReference type="OrthoDB" id="9805385at2"/>
<name>A0A327JI87_9HYPH</name>
<evidence type="ECO:0000256" key="3">
    <source>
        <dbReference type="ARBA" id="ARBA00023163"/>
    </source>
</evidence>
<dbReference type="Proteomes" id="UP000249299">
    <property type="component" value="Unassembled WGS sequence"/>
</dbReference>
<keyword evidence="3" id="KW-0804">Transcription</keyword>
<dbReference type="Gene3D" id="1.20.120.530">
    <property type="entry name" value="GntR ligand-binding domain-like"/>
    <property type="match status" value="1"/>
</dbReference>
<dbReference type="SMART" id="SM00345">
    <property type="entry name" value="HTH_GNTR"/>
    <property type="match status" value="1"/>
</dbReference>
<dbReference type="CDD" id="cd07377">
    <property type="entry name" value="WHTH_GntR"/>
    <property type="match status" value="1"/>
</dbReference>
<reference evidence="5 6" key="1">
    <citation type="submission" date="2017-07" db="EMBL/GenBank/DDBJ databases">
        <title>Draft Genome Sequences of Select Purple Nonsulfur Bacteria.</title>
        <authorList>
            <person name="Lasarre B."/>
            <person name="Mckinlay J.B."/>
        </authorList>
    </citation>
    <scope>NUCLEOTIDE SEQUENCE [LARGE SCALE GENOMIC DNA]</scope>
    <source>
        <strain evidence="5 6">DSM 11290</strain>
    </source>
</reference>
<dbReference type="SUPFAM" id="SSF46785">
    <property type="entry name" value="Winged helix' DNA-binding domain"/>
    <property type="match status" value="1"/>
</dbReference>
<evidence type="ECO:0000313" key="6">
    <source>
        <dbReference type="Proteomes" id="UP000249299"/>
    </source>
</evidence>
<protein>
    <recommendedName>
        <fullName evidence="4">HTH gntR-type domain-containing protein</fullName>
    </recommendedName>
</protein>
<dbReference type="GO" id="GO:0003677">
    <property type="term" value="F:DNA binding"/>
    <property type="evidence" value="ECO:0007669"/>
    <property type="project" value="UniProtKB-KW"/>
</dbReference>
<dbReference type="EMBL" id="NPEV01000048">
    <property type="protein sequence ID" value="RAI25426.1"/>
    <property type="molecule type" value="Genomic_DNA"/>
</dbReference>
<keyword evidence="6" id="KW-1185">Reference proteome</keyword>
<dbReference type="PROSITE" id="PS50949">
    <property type="entry name" value="HTH_GNTR"/>
    <property type="match status" value="1"/>
</dbReference>
<dbReference type="GO" id="GO:0003700">
    <property type="term" value="F:DNA-binding transcription factor activity"/>
    <property type="evidence" value="ECO:0007669"/>
    <property type="project" value="InterPro"/>
</dbReference>
<gene>
    <name evidence="5" type="ORF">CH339_18410</name>
</gene>
<dbReference type="Gene3D" id="1.10.10.10">
    <property type="entry name" value="Winged helix-like DNA-binding domain superfamily/Winged helix DNA-binding domain"/>
    <property type="match status" value="1"/>
</dbReference>
<dbReference type="InterPro" id="IPR008920">
    <property type="entry name" value="TF_FadR/GntR_C"/>
</dbReference>
<accession>A0A327JI87</accession>
<evidence type="ECO:0000256" key="2">
    <source>
        <dbReference type="ARBA" id="ARBA00023125"/>
    </source>
</evidence>
<proteinExistence type="predicted"/>
<dbReference type="SMART" id="SM00895">
    <property type="entry name" value="FCD"/>
    <property type="match status" value="1"/>
</dbReference>
<dbReference type="PANTHER" id="PTHR43537:SF5">
    <property type="entry name" value="UXU OPERON TRANSCRIPTIONAL REGULATOR"/>
    <property type="match status" value="1"/>
</dbReference>
<feature type="domain" description="HTH gntR-type" evidence="4">
    <location>
        <begin position="12"/>
        <end position="80"/>
    </location>
</feature>
<dbReference type="SUPFAM" id="SSF48008">
    <property type="entry name" value="GntR ligand-binding domain-like"/>
    <property type="match status" value="1"/>
</dbReference>
<dbReference type="PRINTS" id="PR00035">
    <property type="entry name" value="HTHGNTR"/>
</dbReference>
<keyword evidence="1" id="KW-0805">Transcription regulation</keyword>
<dbReference type="Pfam" id="PF00392">
    <property type="entry name" value="GntR"/>
    <property type="match status" value="1"/>
</dbReference>
<keyword evidence="2" id="KW-0238">DNA-binding</keyword>
<organism evidence="5 6">
    <name type="scientific">Rhodobium orientis</name>
    <dbReference type="NCBI Taxonomy" id="34017"/>
    <lineage>
        <taxon>Bacteria</taxon>
        <taxon>Pseudomonadati</taxon>
        <taxon>Pseudomonadota</taxon>
        <taxon>Alphaproteobacteria</taxon>
        <taxon>Hyphomicrobiales</taxon>
        <taxon>Rhodobiaceae</taxon>
        <taxon>Rhodobium</taxon>
    </lineage>
</organism>
<evidence type="ECO:0000259" key="4">
    <source>
        <dbReference type="PROSITE" id="PS50949"/>
    </source>
</evidence>
<dbReference type="InterPro" id="IPR036388">
    <property type="entry name" value="WH-like_DNA-bd_sf"/>
</dbReference>
<dbReference type="InterPro" id="IPR000524">
    <property type="entry name" value="Tscrpt_reg_HTH_GntR"/>
</dbReference>